<dbReference type="PANTHER" id="PTHR39639">
    <property type="entry name" value="CHROMOSOME 16, WHOLE GENOME SHOTGUN SEQUENCE"/>
    <property type="match status" value="1"/>
</dbReference>
<reference evidence="2 3" key="1">
    <citation type="submission" date="2020-08" db="EMBL/GenBank/DDBJ databases">
        <title>Sequencing the genomes of 1000 actinobacteria strains.</title>
        <authorList>
            <person name="Klenk H.-P."/>
        </authorList>
    </citation>
    <scope>NUCLEOTIDE SEQUENCE [LARGE SCALE GENOMIC DNA]</scope>
    <source>
        <strain evidence="2 3">DSM 24947</strain>
    </source>
</reference>
<dbReference type="Pfam" id="PF03235">
    <property type="entry name" value="GmrSD_N"/>
    <property type="match status" value="1"/>
</dbReference>
<protein>
    <recommendedName>
        <fullName evidence="1">GmrSD restriction endonucleases N-terminal domain-containing protein</fullName>
    </recommendedName>
</protein>
<dbReference type="EMBL" id="JACHMD010000001">
    <property type="protein sequence ID" value="MBB4666202.1"/>
    <property type="molecule type" value="Genomic_DNA"/>
</dbReference>
<accession>A0A7W7FHM3</accession>
<evidence type="ECO:0000313" key="2">
    <source>
        <dbReference type="EMBL" id="MBB4666202.1"/>
    </source>
</evidence>
<proteinExistence type="predicted"/>
<feature type="domain" description="GmrSD restriction endonucleases N-terminal" evidence="1">
    <location>
        <begin position="10"/>
        <end position="157"/>
    </location>
</feature>
<dbReference type="InterPro" id="IPR004919">
    <property type="entry name" value="GmrSD_N"/>
</dbReference>
<sequence>MRFLSQDPDIETIVRRIEDGEYDLQPDFQRGEVWTLQKKRRLVDSILRGWHVPPVHLVVGEDGRSDVLDGQQRLTAIRDFVRGHFTIDGKIDPVDASIRELNGLRYAQLPEVIARRFRKFTIRVFELVDYTPDEPHELFFRLNQPTSLTEAEKRNAFVGDARNQVRELVDWSTLEGLLTDRVGFSNARMAYDDMLARVLVTIEARSLDAKVTSSLVTARYRSGERFADRDVAVLRESMNLVLGTLGRGPGTSDGIRPNKATLHTWLCMGAQLALTDQGMESSSAFVKAMRYLELARWNRSSADRLPGQEEVSLFQDRSTARVADVSSVVLRDLIGWMFMARLDVDGRVRGPKHSAAAQAWDRVDHESDVEESLLTYANRFNWGGLGWA</sequence>
<evidence type="ECO:0000259" key="1">
    <source>
        <dbReference type="Pfam" id="PF03235"/>
    </source>
</evidence>
<organism evidence="2 3">
    <name type="scientific">Microbacterium marinum</name>
    <dbReference type="NCBI Taxonomy" id="421115"/>
    <lineage>
        <taxon>Bacteria</taxon>
        <taxon>Bacillati</taxon>
        <taxon>Actinomycetota</taxon>
        <taxon>Actinomycetes</taxon>
        <taxon>Micrococcales</taxon>
        <taxon>Microbacteriaceae</taxon>
        <taxon>Microbacterium</taxon>
    </lineage>
</organism>
<comment type="caution">
    <text evidence="2">The sequence shown here is derived from an EMBL/GenBank/DDBJ whole genome shotgun (WGS) entry which is preliminary data.</text>
</comment>
<dbReference type="RefSeq" id="WP_184215595.1">
    <property type="nucleotide sequence ID" value="NZ_JACHMD010000001.1"/>
</dbReference>
<dbReference type="PANTHER" id="PTHR39639:SF1">
    <property type="entry name" value="DUF262 DOMAIN-CONTAINING PROTEIN"/>
    <property type="match status" value="1"/>
</dbReference>
<gene>
    <name evidence="2" type="ORF">BKA24_000911</name>
</gene>
<keyword evidence="3" id="KW-1185">Reference proteome</keyword>
<dbReference type="Proteomes" id="UP000573729">
    <property type="component" value="Unassembled WGS sequence"/>
</dbReference>
<dbReference type="AlphaFoldDB" id="A0A7W7FHM3"/>
<name>A0A7W7FHM3_9MICO</name>
<evidence type="ECO:0000313" key="3">
    <source>
        <dbReference type="Proteomes" id="UP000573729"/>
    </source>
</evidence>